<name>A0A4Z2ENJ0_9TELE</name>
<evidence type="ECO:0000313" key="2">
    <source>
        <dbReference type="EMBL" id="TNN30141.1"/>
    </source>
</evidence>
<evidence type="ECO:0000313" key="3">
    <source>
        <dbReference type="Proteomes" id="UP000314294"/>
    </source>
</evidence>
<protein>
    <submittedName>
        <fullName evidence="2">Uncharacterized protein</fullName>
    </submittedName>
</protein>
<keyword evidence="1" id="KW-0812">Transmembrane</keyword>
<keyword evidence="1" id="KW-0472">Membrane</keyword>
<sequence>MSTDQSVCCVELQAAMAARPPDRGSLCAAWAACTHALAFSVYSQCIFGYLRVDFRAMRPAPGRSSPVRV</sequence>
<dbReference type="EMBL" id="SRLO01004817">
    <property type="protein sequence ID" value="TNN30141.1"/>
    <property type="molecule type" value="Genomic_DNA"/>
</dbReference>
<gene>
    <name evidence="2" type="ORF">EYF80_059708</name>
</gene>
<dbReference type="AlphaFoldDB" id="A0A4Z2ENJ0"/>
<feature type="transmembrane region" description="Helical" evidence="1">
    <location>
        <begin position="28"/>
        <end position="50"/>
    </location>
</feature>
<keyword evidence="3" id="KW-1185">Reference proteome</keyword>
<organism evidence="2 3">
    <name type="scientific">Liparis tanakae</name>
    <name type="common">Tanaka's snailfish</name>
    <dbReference type="NCBI Taxonomy" id="230148"/>
    <lineage>
        <taxon>Eukaryota</taxon>
        <taxon>Metazoa</taxon>
        <taxon>Chordata</taxon>
        <taxon>Craniata</taxon>
        <taxon>Vertebrata</taxon>
        <taxon>Euteleostomi</taxon>
        <taxon>Actinopterygii</taxon>
        <taxon>Neopterygii</taxon>
        <taxon>Teleostei</taxon>
        <taxon>Neoteleostei</taxon>
        <taxon>Acanthomorphata</taxon>
        <taxon>Eupercaria</taxon>
        <taxon>Perciformes</taxon>
        <taxon>Cottioidei</taxon>
        <taxon>Cottales</taxon>
        <taxon>Liparidae</taxon>
        <taxon>Liparis</taxon>
    </lineage>
</organism>
<accession>A0A4Z2ENJ0</accession>
<evidence type="ECO:0000256" key="1">
    <source>
        <dbReference type="SAM" id="Phobius"/>
    </source>
</evidence>
<dbReference type="Proteomes" id="UP000314294">
    <property type="component" value="Unassembled WGS sequence"/>
</dbReference>
<keyword evidence="1" id="KW-1133">Transmembrane helix</keyword>
<comment type="caution">
    <text evidence="2">The sequence shown here is derived from an EMBL/GenBank/DDBJ whole genome shotgun (WGS) entry which is preliminary data.</text>
</comment>
<reference evidence="2 3" key="1">
    <citation type="submission" date="2019-03" db="EMBL/GenBank/DDBJ databases">
        <title>First draft genome of Liparis tanakae, snailfish: a comprehensive survey of snailfish specific genes.</title>
        <authorList>
            <person name="Kim W."/>
            <person name="Song I."/>
            <person name="Jeong J.-H."/>
            <person name="Kim D."/>
            <person name="Kim S."/>
            <person name="Ryu S."/>
            <person name="Song J.Y."/>
            <person name="Lee S.K."/>
        </authorList>
    </citation>
    <scope>NUCLEOTIDE SEQUENCE [LARGE SCALE GENOMIC DNA]</scope>
    <source>
        <tissue evidence="2">Muscle</tissue>
    </source>
</reference>
<proteinExistence type="predicted"/>